<feature type="domain" description="PAC" evidence="10">
    <location>
        <begin position="506"/>
        <end position="557"/>
    </location>
</feature>
<name>A0A8A2V7J2_9EURY</name>
<dbReference type="InterPro" id="IPR003018">
    <property type="entry name" value="GAF"/>
</dbReference>
<dbReference type="Pfam" id="PF13426">
    <property type="entry name" value="PAS_9"/>
    <property type="match status" value="1"/>
</dbReference>
<dbReference type="PROSITE" id="PS50112">
    <property type="entry name" value="PAS"/>
    <property type="match status" value="3"/>
</dbReference>
<evidence type="ECO:0000256" key="6">
    <source>
        <dbReference type="PROSITE-ProRule" id="PRU00169"/>
    </source>
</evidence>
<dbReference type="InterPro" id="IPR004358">
    <property type="entry name" value="Sig_transdc_His_kin-like_C"/>
</dbReference>
<dbReference type="PANTHER" id="PTHR43304">
    <property type="entry name" value="PHYTOCHROME-LIKE PROTEIN CPH1"/>
    <property type="match status" value="1"/>
</dbReference>
<evidence type="ECO:0000313" key="12">
    <source>
        <dbReference type="Proteomes" id="UP000663203"/>
    </source>
</evidence>
<proteinExistence type="predicted"/>
<reference evidence="11 12" key="1">
    <citation type="submission" date="2021-03" db="EMBL/GenBank/DDBJ databases">
        <title>Haloterrigena longa sp. nov. and Haloterrigena limicola sp. nov., extremely halophilic archaea isolated from a salt lake.</title>
        <authorList>
            <person name="Henglin C."/>
        </authorList>
    </citation>
    <scope>NUCLEOTIDE SEQUENCE [LARGE SCALE GENOMIC DNA]</scope>
    <source>
        <strain evidence="11 12">KZCA68</strain>
    </source>
</reference>
<evidence type="ECO:0000259" key="10">
    <source>
        <dbReference type="PROSITE" id="PS50113"/>
    </source>
</evidence>
<dbReference type="PROSITE" id="PS50109">
    <property type="entry name" value="HIS_KIN"/>
    <property type="match status" value="1"/>
</dbReference>
<dbReference type="SUPFAM" id="SSF55874">
    <property type="entry name" value="ATPase domain of HSP90 chaperone/DNA topoisomerase II/histidine kinase"/>
    <property type="match status" value="1"/>
</dbReference>
<dbReference type="PANTHER" id="PTHR43304:SF1">
    <property type="entry name" value="PAC DOMAIN-CONTAINING PROTEIN"/>
    <property type="match status" value="1"/>
</dbReference>
<dbReference type="SUPFAM" id="SSF52172">
    <property type="entry name" value="CheY-like"/>
    <property type="match status" value="1"/>
</dbReference>
<evidence type="ECO:0000259" key="9">
    <source>
        <dbReference type="PROSITE" id="PS50112"/>
    </source>
</evidence>
<evidence type="ECO:0000256" key="3">
    <source>
        <dbReference type="ARBA" id="ARBA00022553"/>
    </source>
</evidence>
<sequence length="1068" mass="116506">MESDTRVVYVCPDAADGTGRKLREHSDRVTTVGTVADCLEALSSADCVVTTDGLSDADPVECCRRIRERRPDVPLVVFPADGSESLAGDVIAAGADGYVPQADGVETLATRLEALLEGGDTASTTAASPPTHDSRSALPDPFTSLIDQSPLAIIEWSPDFDVVSWNPAATELFGYAESEAYGESGTDLIVPDDVRDEVFEHWERLLDGDFDGNTAWRTNENVRKDGTTITCEWVNMRLTGENADSGGSYGGSPRDDEIVGVISLVQDVTAERKRANALEALQETTRELMRAESAAEIAAIVTDATEHVIDNPLAALRFHDEETETLELAASSERLDDVTGDISSIDPSDQVLWDPFEDGEPFVVEDVPTERIPYDLEIDVGKSILYPMGDHGMLSVASVGGEDLDLAEIHLVHVLAATAEAALDRAARERELEQTKTIVETVGDCVYQLDTEGRFVAVNDTMSRTCGYARDELLGEHVSTVITDESVERGSRHAEELASEGGRNVATYEITLVDRDGERSPAEVNTALLRSDGEIEGLVGIARDIGDRKRMERELVERKAKIEGLHDVASRLEDCESRAEIYECTVDAAEEVLNFDLCVVDRVEDDTLVKAALSSTLEGEFYRPLDIDEGIAGRTYRTGETYRIGDITDDPDAEPRDDGLRSVLSAPVGDWGVFQAVSTTVGAFDREDEELAELLLSHVTDALDRLAFEEQLRAERDRFAALFENVPDAVVSARHEDGDAIVQSVNPAFERTFGYDEETLVGEPLDRFIVPADRADEAEALTRRGGNGEIAEAEVRRRTADGLRDFMMRIVPMNVDESSGYVFGLYTDITDQKQRQKRVEILNRVLRHDMRNGMNIIDGCAEMLAEAVDDDDVEYATTIQERAGELIGLAEKTRAVERVLERERATTGPIDLTDAVAEATARLEAAYPAVEVDCSAPDRTFARADASLQTAIYQVLENAVEHHDGATPSIEISVCDRTEDGMLSVSIADDGPGIPDEERELLQGEREITQLRHASGLGLWMATLVVGQSGGQLRFEPNEPRGTVVTLEVPRADAELAQPASDATATSD</sequence>
<dbReference type="InterPro" id="IPR029016">
    <property type="entry name" value="GAF-like_dom_sf"/>
</dbReference>
<keyword evidence="5" id="KW-0418">Kinase</keyword>
<dbReference type="InterPro" id="IPR011006">
    <property type="entry name" value="CheY-like_superfamily"/>
</dbReference>
<dbReference type="SUPFAM" id="SSF55785">
    <property type="entry name" value="PYP-like sensor domain (PAS domain)"/>
    <property type="match status" value="3"/>
</dbReference>
<dbReference type="SMART" id="SM00387">
    <property type="entry name" value="HATPase_c"/>
    <property type="match status" value="1"/>
</dbReference>
<dbReference type="Gene3D" id="3.40.50.2300">
    <property type="match status" value="1"/>
</dbReference>
<evidence type="ECO:0000256" key="1">
    <source>
        <dbReference type="ARBA" id="ARBA00000085"/>
    </source>
</evidence>
<dbReference type="InterPro" id="IPR001610">
    <property type="entry name" value="PAC"/>
</dbReference>
<feature type="domain" description="Response regulatory" evidence="8">
    <location>
        <begin position="4"/>
        <end position="116"/>
    </location>
</feature>
<dbReference type="SUPFAM" id="SSF55781">
    <property type="entry name" value="GAF domain-like"/>
    <property type="match status" value="2"/>
</dbReference>
<dbReference type="EC" id="2.7.13.3" evidence="2"/>
<dbReference type="PROSITE" id="PS50113">
    <property type="entry name" value="PAC"/>
    <property type="match status" value="1"/>
</dbReference>
<feature type="domain" description="PAS" evidence="9">
    <location>
        <begin position="431"/>
        <end position="501"/>
    </location>
</feature>
<feature type="domain" description="PAS" evidence="9">
    <location>
        <begin position="715"/>
        <end position="783"/>
    </location>
</feature>
<keyword evidence="4" id="KW-0808">Transferase</keyword>
<evidence type="ECO:0000259" key="7">
    <source>
        <dbReference type="PROSITE" id="PS50109"/>
    </source>
</evidence>
<dbReference type="Pfam" id="PF08448">
    <property type="entry name" value="PAS_4"/>
    <property type="match status" value="1"/>
</dbReference>
<keyword evidence="3" id="KW-0597">Phosphoprotein</keyword>
<evidence type="ECO:0000313" key="11">
    <source>
        <dbReference type="EMBL" id="QSW97869.1"/>
    </source>
</evidence>
<dbReference type="InterPro" id="IPR013767">
    <property type="entry name" value="PAS_fold"/>
</dbReference>
<dbReference type="InterPro" id="IPR013656">
    <property type="entry name" value="PAS_4"/>
</dbReference>
<dbReference type="PROSITE" id="PS50110">
    <property type="entry name" value="RESPONSE_REGULATORY"/>
    <property type="match status" value="1"/>
</dbReference>
<dbReference type="InterPro" id="IPR003594">
    <property type="entry name" value="HATPase_dom"/>
</dbReference>
<accession>A0A8A2V7J2</accession>
<dbReference type="SMART" id="SM00065">
    <property type="entry name" value="GAF"/>
    <property type="match status" value="2"/>
</dbReference>
<dbReference type="Gene3D" id="3.30.450.20">
    <property type="entry name" value="PAS domain"/>
    <property type="match status" value="3"/>
</dbReference>
<dbReference type="RefSeq" id="WP_207287488.1">
    <property type="nucleotide sequence ID" value="NZ_CP071462.1"/>
</dbReference>
<dbReference type="GO" id="GO:0006355">
    <property type="term" value="P:regulation of DNA-templated transcription"/>
    <property type="evidence" value="ECO:0007669"/>
    <property type="project" value="InterPro"/>
</dbReference>
<gene>
    <name evidence="11" type="ORF">J0X25_10605</name>
</gene>
<feature type="domain" description="PAS" evidence="9">
    <location>
        <begin position="138"/>
        <end position="193"/>
    </location>
</feature>
<feature type="domain" description="Histidine kinase" evidence="7">
    <location>
        <begin position="845"/>
        <end position="1053"/>
    </location>
</feature>
<dbReference type="Pfam" id="PF13185">
    <property type="entry name" value="GAF_2"/>
    <property type="match status" value="2"/>
</dbReference>
<dbReference type="InterPro" id="IPR005467">
    <property type="entry name" value="His_kinase_dom"/>
</dbReference>
<dbReference type="KEGG" id="hakz:J0X25_10605"/>
<dbReference type="Proteomes" id="UP000663203">
    <property type="component" value="Chromosome"/>
</dbReference>
<dbReference type="GO" id="GO:0000160">
    <property type="term" value="P:phosphorelay signal transduction system"/>
    <property type="evidence" value="ECO:0007669"/>
    <property type="project" value="InterPro"/>
</dbReference>
<dbReference type="Gene3D" id="3.30.450.40">
    <property type="match status" value="2"/>
</dbReference>
<organism evidence="11 12">
    <name type="scientific">Haloterrigena alkaliphila</name>
    <dbReference type="NCBI Taxonomy" id="2816475"/>
    <lineage>
        <taxon>Archaea</taxon>
        <taxon>Methanobacteriati</taxon>
        <taxon>Methanobacteriota</taxon>
        <taxon>Stenosarchaea group</taxon>
        <taxon>Halobacteria</taxon>
        <taxon>Halobacteriales</taxon>
        <taxon>Natrialbaceae</taxon>
        <taxon>Haloterrigena</taxon>
    </lineage>
</organism>
<dbReference type="InterPro" id="IPR036890">
    <property type="entry name" value="HATPase_C_sf"/>
</dbReference>
<dbReference type="GO" id="GO:0004673">
    <property type="term" value="F:protein histidine kinase activity"/>
    <property type="evidence" value="ECO:0007669"/>
    <property type="project" value="UniProtKB-EC"/>
</dbReference>
<dbReference type="CDD" id="cd00130">
    <property type="entry name" value="PAS"/>
    <property type="match status" value="3"/>
</dbReference>
<evidence type="ECO:0000256" key="4">
    <source>
        <dbReference type="ARBA" id="ARBA00022679"/>
    </source>
</evidence>
<dbReference type="Gene3D" id="3.30.565.10">
    <property type="entry name" value="Histidine kinase-like ATPase, C-terminal domain"/>
    <property type="match status" value="1"/>
</dbReference>
<dbReference type="AlphaFoldDB" id="A0A8A2V7J2"/>
<comment type="catalytic activity">
    <reaction evidence="1">
        <text>ATP + protein L-histidine = ADP + protein N-phospho-L-histidine.</text>
        <dbReference type="EC" id="2.7.13.3"/>
    </reaction>
</comment>
<dbReference type="InterPro" id="IPR000700">
    <property type="entry name" value="PAS-assoc_C"/>
</dbReference>
<dbReference type="EMBL" id="CP071462">
    <property type="protein sequence ID" value="QSW97869.1"/>
    <property type="molecule type" value="Genomic_DNA"/>
</dbReference>
<dbReference type="InterPro" id="IPR052162">
    <property type="entry name" value="Sensor_kinase/Photoreceptor"/>
</dbReference>
<evidence type="ECO:0000259" key="8">
    <source>
        <dbReference type="PROSITE" id="PS50110"/>
    </source>
</evidence>
<dbReference type="InterPro" id="IPR035965">
    <property type="entry name" value="PAS-like_dom_sf"/>
</dbReference>
<evidence type="ECO:0000256" key="5">
    <source>
        <dbReference type="ARBA" id="ARBA00022777"/>
    </source>
</evidence>
<dbReference type="SMART" id="SM00086">
    <property type="entry name" value="PAC"/>
    <property type="match status" value="3"/>
</dbReference>
<dbReference type="CDD" id="cd00075">
    <property type="entry name" value="HATPase"/>
    <property type="match status" value="1"/>
</dbReference>
<dbReference type="SMART" id="SM00091">
    <property type="entry name" value="PAS"/>
    <property type="match status" value="3"/>
</dbReference>
<protein>
    <recommendedName>
        <fullName evidence="2">histidine kinase</fullName>
        <ecNumber evidence="2">2.7.13.3</ecNumber>
    </recommendedName>
</protein>
<keyword evidence="12" id="KW-1185">Reference proteome</keyword>
<dbReference type="GeneID" id="63187760"/>
<dbReference type="Pfam" id="PF00989">
    <property type="entry name" value="PAS"/>
    <property type="match status" value="1"/>
</dbReference>
<dbReference type="InterPro" id="IPR001789">
    <property type="entry name" value="Sig_transdc_resp-reg_receiver"/>
</dbReference>
<dbReference type="NCBIfam" id="TIGR00229">
    <property type="entry name" value="sensory_box"/>
    <property type="match status" value="3"/>
</dbReference>
<dbReference type="InterPro" id="IPR000014">
    <property type="entry name" value="PAS"/>
</dbReference>
<dbReference type="PRINTS" id="PR00344">
    <property type="entry name" value="BCTRLSENSOR"/>
</dbReference>
<comment type="caution">
    <text evidence="6">Lacks conserved residue(s) required for the propagation of feature annotation.</text>
</comment>
<evidence type="ECO:0000256" key="2">
    <source>
        <dbReference type="ARBA" id="ARBA00012438"/>
    </source>
</evidence>
<dbReference type="Pfam" id="PF02518">
    <property type="entry name" value="HATPase_c"/>
    <property type="match status" value="1"/>
</dbReference>